<evidence type="ECO:0000313" key="3">
    <source>
        <dbReference type="EMBL" id="MCQ1539431.1"/>
    </source>
</evidence>
<dbReference type="PANTHER" id="PTHR43856">
    <property type="entry name" value="CARDIOLIPIN HYDROLASE"/>
    <property type="match status" value="1"/>
</dbReference>
<dbReference type="SUPFAM" id="SSF56024">
    <property type="entry name" value="Phospholipase D/nuclease"/>
    <property type="match status" value="2"/>
</dbReference>
<comment type="caution">
    <text evidence="3">The sequence shown here is derived from an EMBL/GenBank/DDBJ whole genome shotgun (WGS) entry which is preliminary data.</text>
</comment>
<dbReference type="InterPro" id="IPR025202">
    <property type="entry name" value="PLD-like_dom"/>
</dbReference>
<keyword evidence="4" id="KW-1185">Reference proteome</keyword>
<proteinExistence type="predicted"/>
<dbReference type="PROSITE" id="PS50035">
    <property type="entry name" value="PLD"/>
    <property type="match status" value="2"/>
</dbReference>
<feature type="transmembrane region" description="Helical" evidence="1">
    <location>
        <begin position="540"/>
        <end position="559"/>
    </location>
</feature>
<dbReference type="EMBL" id="VOTZ01000030">
    <property type="protein sequence ID" value="MCQ1539431.1"/>
    <property type="molecule type" value="Genomic_DNA"/>
</dbReference>
<keyword evidence="1" id="KW-0472">Membrane</keyword>
<organism evidence="3 4">
    <name type="scientific">Methanocalculus taiwanensis</name>
    <dbReference type="NCBI Taxonomy" id="106207"/>
    <lineage>
        <taxon>Archaea</taxon>
        <taxon>Methanobacteriati</taxon>
        <taxon>Methanobacteriota</taxon>
        <taxon>Stenosarchaea group</taxon>
        <taxon>Methanomicrobia</taxon>
        <taxon>Methanomicrobiales</taxon>
        <taxon>Methanocalculaceae</taxon>
        <taxon>Methanocalculus</taxon>
    </lineage>
</organism>
<dbReference type="PANTHER" id="PTHR43856:SF2">
    <property type="entry name" value="PHOSPHOLIPASE D"/>
    <property type="match status" value="1"/>
</dbReference>
<dbReference type="InterPro" id="IPR001736">
    <property type="entry name" value="PLipase_D/transphosphatidylase"/>
</dbReference>
<sequence>MHKPLFCFLLILFFIPAAATADITITAFCPDPYLTYDPDEYIVFSGQGSLDGWTVTDGEGTLSFPPGTRIHGGLVIARQAEAYRKTHGTYPDFEWEYSTPIVPTLPQSGRFILANTEDELELLYHGSERFSIAWPRDVKPREGQVHRIVDGVWNPRPFMIGQSDFSPIRIEGVSAMLFVSPDSSYEVVEDAIKSAEKSIEIGVYEFTHPGIGELLLDAHERGVSVRVLVEGSPVGGIAPEQAALLTVMNRTGIPVDLMRASGEIRSRYRFMHAKYLIIDSKSVLLASENLKESGIPFTGYEGNRGWGIWIHDTRVAEYFGCVYSEDAAGRDVVPITPAQAPGIPTAAAIPPRNSRFAPLWIDDAIIIPVISPDTSHLVPEMIAEATSTLEIQQAYISNWTNNAPNPWLDAAIDAARRGVNVRIILDASWFNIQGDFDNDEMAAFINRYAKTHDLPLEVRLFDADRAGITKIHTKGVIVDGNAVLVSSINWNENSPMNNREAGVIIRHPDAAAYYLRVFEEDWKNEYRRSQSTFALPSEEWPKPAIAIAILVFFAGIIIGKRIRRD</sequence>
<dbReference type="CDD" id="cd09128">
    <property type="entry name" value="PLDc_unchar1_2"/>
    <property type="match status" value="1"/>
</dbReference>
<dbReference type="InterPro" id="IPR051406">
    <property type="entry name" value="PLD_domain"/>
</dbReference>
<dbReference type="Proteomes" id="UP001524383">
    <property type="component" value="Unassembled WGS sequence"/>
</dbReference>
<dbReference type="RefSeq" id="WP_255333399.1">
    <property type="nucleotide sequence ID" value="NZ_VOTZ01000030.1"/>
</dbReference>
<evidence type="ECO:0000259" key="2">
    <source>
        <dbReference type="PROSITE" id="PS50035"/>
    </source>
</evidence>
<name>A0ABD4TKZ3_9EURY</name>
<dbReference type="Gene3D" id="3.30.870.10">
    <property type="entry name" value="Endonuclease Chain A"/>
    <property type="match status" value="2"/>
</dbReference>
<keyword evidence="1" id="KW-0812">Transmembrane</keyword>
<dbReference type="Pfam" id="PF13091">
    <property type="entry name" value="PLDc_2"/>
    <property type="match status" value="2"/>
</dbReference>
<keyword evidence="1" id="KW-1133">Transmembrane helix</keyword>
<feature type="domain" description="PLD phosphodiesterase" evidence="2">
    <location>
        <begin position="467"/>
        <end position="494"/>
    </location>
</feature>
<evidence type="ECO:0000313" key="4">
    <source>
        <dbReference type="Proteomes" id="UP001524383"/>
    </source>
</evidence>
<dbReference type="AlphaFoldDB" id="A0ABD4TKZ3"/>
<dbReference type="SMART" id="SM00155">
    <property type="entry name" value="PLDc"/>
    <property type="match status" value="2"/>
</dbReference>
<feature type="domain" description="PLD phosphodiesterase" evidence="2">
    <location>
        <begin position="267"/>
        <end position="294"/>
    </location>
</feature>
<evidence type="ECO:0000256" key="1">
    <source>
        <dbReference type="SAM" id="Phobius"/>
    </source>
</evidence>
<reference evidence="3 4" key="1">
    <citation type="submission" date="2019-08" db="EMBL/GenBank/DDBJ databases">
        <authorList>
            <person name="Chen S.-C."/>
            <person name="Lai M.-C."/>
            <person name="You Y.-T."/>
        </authorList>
    </citation>
    <scope>NUCLEOTIDE SEQUENCE [LARGE SCALE GENOMIC DNA]</scope>
    <source>
        <strain evidence="3 4">P2F9704a</strain>
    </source>
</reference>
<dbReference type="CDD" id="cd09127">
    <property type="entry name" value="PLDc_unchar1_1"/>
    <property type="match status" value="1"/>
</dbReference>
<accession>A0ABD4TKZ3</accession>
<gene>
    <name evidence="3" type="ORF">FTO68_10625</name>
</gene>
<protein>
    <submittedName>
        <fullName evidence="3">Phospholipase</fullName>
    </submittedName>
</protein>